<dbReference type="Gene3D" id="3.40.1180.10">
    <property type="entry name" value="Decaprenyl diphosphate synthase-like"/>
    <property type="match status" value="1"/>
</dbReference>
<dbReference type="GO" id="GO:0016094">
    <property type="term" value="P:polyprenol biosynthetic process"/>
    <property type="evidence" value="ECO:0007669"/>
    <property type="project" value="TreeGrafter"/>
</dbReference>
<evidence type="ECO:0000256" key="1">
    <source>
        <dbReference type="ARBA" id="ARBA00001946"/>
    </source>
</evidence>
<comment type="caution">
    <text evidence="3">The sequence shown here is derived from an EMBL/GenBank/DDBJ whole genome shotgun (WGS) entry which is preliminary data.</text>
</comment>
<comment type="cofactor">
    <cofactor evidence="1">
        <name>Mg(2+)</name>
        <dbReference type="ChEBI" id="CHEBI:18420"/>
    </cofactor>
</comment>
<dbReference type="AlphaFoldDB" id="X1W141"/>
<evidence type="ECO:0000256" key="2">
    <source>
        <dbReference type="ARBA" id="ARBA00022679"/>
    </source>
</evidence>
<gene>
    <name evidence="3" type="ORF">S12H4_55438</name>
</gene>
<dbReference type="EMBL" id="BARW01035561">
    <property type="protein sequence ID" value="GAJ21295.1"/>
    <property type="molecule type" value="Genomic_DNA"/>
</dbReference>
<accession>X1W141</accession>
<dbReference type="PROSITE" id="PS01066">
    <property type="entry name" value="UPP_SYNTHASE"/>
    <property type="match status" value="1"/>
</dbReference>
<protein>
    <recommendedName>
        <fullName evidence="4">Di-trans,poly-cis-decaprenylcistransferase</fullName>
    </recommendedName>
</protein>
<organism evidence="3">
    <name type="scientific">marine sediment metagenome</name>
    <dbReference type="NCBI Taxonomy" id="412755"/>
    <lineage>
        <taxon>unclassified sequences</taxon>
        <taxon>metagenomes</taxon>
        <taxon>ecological metagenomes</taxon>
    </lineage>
</organism>
<dbReference type="InterPro" id="IPR001441">
    <property type="entry name" value="UPP_synth-like"/>
</dbReference>
<dbReference type="Pfam" id="PF01255">
    <property type="entry name" value="Prenyltransf"/>
    <property type="match status" value="1"/>
</dbReference>
<dbReference type="PANTHER" id="PTHR10291">
    <property type="entry name" value="DEHYDRODOLICHYL DIPHOSPHATE SYNTHASE FAMILY MEMBER"/>
    <property type="match status" value="1"/>
</dbReference>
<evidence type="ECO:0008006" key="4">
    <source>
        <dbReference type="Google" id="ProtNLM"/>
    </source>
</evidence>
<proteinExistence type="predicted"/>
<keyword evidence="2" id="KW-0808">Transferase</keyword>
<dbReference type="NCBIfam" id="TIGR00055">
    <property type="entry name" value="uppS"/>
    <property type="match status" value="1"/>
</dbReference>
<evidence type="ECO:0000313" key="3">
    <source>
        <dbReference type="EMBL" id="GAJ21295.1"/>
    </source>
</evidence>
<reference evidence="3" key="1">
    <citation type="journal article" date="2014" name="Front. Microbiol.">
        <title>High frequency of phylogenetically diverse reductive dehalogenase-homologous genes in deep subseafloor sedimentary metagenomes.</title>
        <authorList>
            <person name="Kawai M."/>
            <person name="Futagami T."/>
            <person name="Toyoda A."/>
            <person name="Takaki Y."/>
            <person name="Nishi S."/>
            <person name="Hori S."/>
            <person name="Arai W."/>
            <person name="Tsubouchi T."/>
            <person name="Morono Y."/>
            <person name="Uchiyama I."/>
            <person name="Ito T."/>
            <person name="Fujiyama A."/>
            <person name="Inagaki F."/>
            <person name="Takami H."/>
        </authorList>
    </citation>
    <scope>NUCLEOTIDE SEQUENCE</scope>
    <source>
        <strain evidence="3">Expedition CK06-06</strain>
    </source>
</reference>
<dbReference type="GO" id="GO:0045547">
    <property type="term" value="F:ditrans,polycis-polyprenyl diphosphate synthase [(2E,6E)-farnesyl diphosphate specific] activity"/>
    <property type="evidence" value="ECO:0007669"/>
    <property type="project" value="TreeGrafter"/>
</dbReference>
<name>X1W141_9ZZZZ</name>
<dbReference type="InterPro" id="IPR018520">
    <property type="entry name" value="UPP_synth-like_CS"/>
</dbReference>
<dbReference type="InterPro" id="IPR036424">
    <property type="entry name" value="UPP_synth-like_sf"/>
</dbReference>
<dbReference type="CDD" id="cd00475">
    <property type="entry name" value="Cis_IPPS"/>
    <property type="match status" value="1"/>
</dbReference>
<dbReference type="SUPFAM" id="SSF64005">
    <property type="entry name" value="Undecaprenyl diphosphate synthase"/>
    <property type="match status" value="1"/>
</dbReference>
<sequence length="169" mass="19298">MYLYTQYLIEIRPTLMKNNVKLVHLGRLDGLPEEVKTELAKTIEITNDNAGMVLALALNYGGRAEIADAAKKIAQEYKNGKLSLKDIDEQCVTRHLYNAGLAEPDLLIRTANEMRISNFLLWQISYSEFYVTRTLWPDFKKASMKKAILAYAKRTRRFGDIKAIAGPKR</sequence>
<dbReference type="PANTHER" id="PTHR10291:SF0">
    <property type="entry name" value="DEHYDRODOLICHYL DIPHOSPHATE SYNTHASE 2"/>
    <property type="match status" value="1"/>
</dbReference>